<dbReference type="AlphaFoldDB" id="A0AAW1YHI6"/>
<feature type="region of interest" description="Disordered" evidence="3">
    <location>
        <begin position="310"/>
        <end position="329"/>
    </location>
</feature>
<feature type="compositionally biased region" description="Polar residues" evidence="3">
    <location>
        <begin position="162"/>
        <end position="191"/>
    </location>
</feature>
<dbReference type="InterPro" id="IPR036388">
    <property type="entry name" value="WH-like_DNA-bd_sf"/>
</dbReference>
<evidence type="ECO:0000256" key="3">
    <source>
        <dbReference type="SAM" id="MobiDB-lite"/>
    </source>
</evidence>
<accession>A0AAW1YHI6</accession>
<feature type="compositionally biased region" description="Polar residues" evidence="3">
    <location>
        <begin position="1"/>
        <end position="13"/>
    </location>
</feature>
<keyword evidence="1 2" id="KW-0694">RNA-binding</keyword>
<name>A0AAW1YHI6_RUBAR</name>
<evidence type="ECO:0000313" key="6">
    <source>
        <dbReference type="Proteomes" id="UP001457282"/>
    </source>
</evidence>
<dbReference type="SMART" id="SM00715">
    <property type="entry name" value="LA"/>
    <property type="match status" value="1"/>
</dbReference>
<feature type="domain" description="HTH La-type RNA-binding" evidence="4">
    <location>
        <begin position="371"/>
        <end position="460"/>
    </location>
</feature>
<dbReference type="InterPro" id="IPR045180">
    <property type="entry name" value="La_dom_prot"/>
</dbReference>
<comment type="caution">
    <text evidence="5">The sequence shown here is derived from an EMBL/GenBank/DDBJ whole genome shotgun (WGS) entry which is preliminary data.</text>
</comment>
<gene>
    <name evidence="5" type="ORF">M0R45_003938</name>
</gene>
<dbReference type="Pfam" id="PF05383">
    <property type="entry name" value="La"/>
    <property type="match status" value="1"/>
</dbReference>
<dbReference type="PANTHER" id="PTHR22792:SF132">
    <property type="entry name" value="LA-RELATED PROTEIN 1"/>
    <property type="match status" value="1"/>
</dbReference>
<evidence type="ECO:0000256" key="2">
    <source>
        <dbReference type="PROSITE-ProRule" id="PRU00332"/>
    </source>
</evidence>
<organism evidence="5 6">
    <name type="scientific">Rubus argutus</name>
    <name type="common">Southern blackberry</name>
    <dbReference type="NCBI Taxonomy" id="59490"/>
    <lineage>
        <taxon>Eukaryota</taxon>
        <taxon>Viridiplantae</taxon>
        <taxon>Streptophyta</taxon>
        <taxon>Embryophyta</taxon>
        <taxon>Tracheophyta</taxon>
        <taxon>Spermatophyta</taxon>
        <taxon>Magnoliopsida</taxon>
        <taxon>eudicotyledons</taxon>
        <taxon>Gunneridae</taxon>
        <taxon>Pentapetalae</taxon>
        <taxon>rosids</taxon>
        <taxon>fabids</taxon>
        <taxon>Rosales</taxon>
        <taxon>Rosaceae</taxon>
        <taxon>Rosoideae</taxon>
        <taxon>Rosoideae incertae sedis</taxon>
        <taxon>Rubus</taxon>
    </lineage>
</organism>
<protein>
    <recommendedName>
        <fullName evidence="4">HTH La-type RNA-binding domain-containing protein</fullName>
    </recommendedName>
</protein>
<feature type="compositionally biased region" description="Pro residues" evidence="3">
    <location>
        <begin position="314"/>
        <end position="329"/>
    </location>
</feature>
<dbReference type="CDD" id="cd07323">
    <property type="entry name" value="LAM"/>
    <property type="match status" value="1"/>
</dbReference>
<sequence length="494" mass="53022">MATINPGNKNNPETAPAPAVQSPRHAGESVSSPQSRRATKAQPWTHIVRGESEPIMAAPSSPSSTAVTEQPGAAAPSSSSSSQSNSPSPSPMEESVGDGSENGSGPNGNAGKKPAWNKPSNGAIEIGPVMGAVSWPALSDARASSKLSSESLKGVSDAPLSVSVTQGAGTATISSPKQVNSSSTPNHSGPTRSRPMKQRNNASASSNGGIPQHQTPAGQGVEVPPNNPSPKEHSHRSAFGSQSHSSNDHPQQRNSFKNRNGGPHPRGDGSHHHNYGGRHQDRGSQDWSNHRNFNSRDNHIHPQRVVPRAMRPPHQAPAPPNAPPFIPQPPIRSFAGPIGFDFQPPVVYLQHPGQDPLVPFMAPPRLPLMFAGPDFQLHTKIINQIDYYFSNDNLIKDTFLRRNMDDQGWVRVKLIAGFNKVMNLTDNIQVILDALRMSTVVELQGDKIRRRNDWMRWVMPAAQSPTVSGSQTLGKSGNDMLSAHIQNRSISARN</sequence>
<feature type="compositionally biased region" description="Polar residues" evidence="3">
    <location>
        <begin position="198"/>
        <end position="217"/>
    </location>
</feature>
<dbReference type="GO" id="GO:0005737">
    <property type="term" value="C:cytoplasm"/>
    <property type="evidence" value="ECO:0007669"/>
    <property type="project" value="UniProtKB-ARBA"/>
</dbReference>
<dbReference type="PANTHER" id="PTHR22792">
    <property type="entry name" value="LUPUS LA PROTEIN-RELATED"/>
    <property type="match status" value="1"/>
</dbReference>
<dbReference type="SUPFAM" id="SSF46785">
    <property type="entry name" value="Winged helix' DNA-binding domain"/>
    <property type="match status" value="1"/>
</dbReference>
<evidence type="ECO:0000259" key="4">
    <source>
        <dbReference type="PROSITE" id="PS50961"/>
    </source>
</evidence>
<dbReference type="PROSITE" id="PS50961">
    <property type="entry name" value="HTH_LA"/>
    <property type="match status" value="1"/>
</dbReference>
<evidence type="ECO:0000256" key="1">
    <source>
        <dbReference type="ARBA" id="ARBA00022884"/>
    </source>
</evidence>
<dbReference type="Proteomes" id="UP001457282">
    <property type="component" value="Unassembled WGS sequence"/>
</dbReference>
<feature type="compositionally biased region" description="Low complexity" evidence="3">
    <location>
        <begin position="76"/>
        <end position="87"/>
    </location>
</feature>
<dbReference type="InterPro" id="IPR006630">
    <property type="entry name" value="La_HTH"/>
</dbReference>
<feature type="region of interest" description="Disordered" evidence="3">
    <location>
        <begin position="140"/>
        <end position="301"/>
    </location>
</feature>
<dbReference type="GO" id="GO:0003723">
    <property type="term" value="F:RNA binding"/>
    <property type="evidence" value="ECO:0007669"/>
    <property type="project" value="UniProtKB-UniRule"/>
</dbReference>
<reference evidence="5 6" key="1">
    <citation type="journal article" date="2023" name="G3 (Bethesda)">
        <title>A chromosome-length genome assembly and annotation of blackberry (Rubus argutus, cv. 'Hillquist').</title>
        <authorList>
            <person name="Bruna T."/>
            <person name="Aryal R."/>
            <person name="Dudchenko O."/>
            <person name="Sargent D.J."/>
            <person name="Mead D."/>
            <person name="Buti M."/>
            <person name="Cavallini A."/>
            <person name="Hytonen T."/>
            <person name="Andres J."/>
            <person name="Pham M."/>
            <person name="Weisz D."/>
            <person name="Mascagni F."/>
            <person name="Usai G."/>
            <person name="Natali L."/>
            <person name="Bassil N."/>
            <person name="Fernandez G.E."/>
            <person name="Lomsadze A."/>
            <person name="Armour M."/>
            <person name="Olukolu B."/>
            <person name="Poorten T."/>
            <person name="Britton C."/>
            <person name="Davik J."/>
            <person name="Ashrafi H."/>
            <person name="Aiden E.L."/>
            <person name="Borodovsky M."/>
            <person name="Worthington M."/>
        </authorList>
    </citation>
    <scope>NUCLEOTIDE SEQUENCE [LARGE SCALE GENOMIC DNA]</scope>
    <source>
        <strain evidence="5">PI 553951</strain>
    </source>
</reference>
<feature type="region of interest" description="Disordered" evidence="3">
    <location>
        <begin position="1"/>
        <end position="126"/>
    </location>
</feature>
<keyword evidence="6" id="KW-1185">Reference proteome</keyword>
<dbReference type="InterPro" id="IPR036390">
    <property type="entry name" value="WH_DNA-bd_sf"/>
</dbReference>
<evidence type="ECO:0000313" key="5">
    <source>
        <dbReference type="EMBL" id="KAK9948357.1"/>
    </source>
</evidence>
<dbReference type="EMBL" id="JBEDUW010000001">
    <property type="protein sequence ID" value="KAK9948357.1"/>
    <property type="molecule type" value="Genomic_DNA"/>
</dbReference>
<proteinExistence type="predicted"/>
<dbReference type="FunFam" id="1.10.10.10:FF:000131">
    <property type="entry name" value="la-related protein 1B isoform X2"/>
    <property type="match status" value="1"/>
</dbReference>
<dbReference type="Gene3D" id="1.10.10.10">
    <property type="entry name" value="Winged helix-like DNA-binding domain superfamily/Winged helix DNA-binding domain"/>
    <property type="match status" value="1"/>
</dbReference>